<dbReference type="PANTHER" id="PTHR44068:SF11">
    <property type="entry name" value="GERANYL DIPHOSPHATE 2-C-METHYLTRANSFERASE"/>
    <property type="match status" value="1"/>
</dbReference>
<proteinExistence type="predicted"/>
<dbReference type="EMBL" id="VFQC01000001">
    <property type="protein sequence ID" value="TQN30296.1"/>
    <property type="molecule type" value="Genomic_DNA"/>
</dbReference>
<dbReference type="InterPro" id="IPR050447">
    <property type="entry name" value="Erg6_SMT_methyltransf"/>
</dbReference>
<keyword evidence="2" id="KW-0808">Transferase</keyword>
<reference evidence="2 3" key="1">
    <citation type="submission" date="2019-06" db="EMBL/GenBank/DDBJ databases">
        <title>Sequencing the genomes of 1000 actinobacteria strains.</title>
        <authorList>
            <person name="Klenk H.-P."/>
        </authorList>
    </citation>
    <scope>NUCLEOTIDE SEQUENCE [LARGE SCALE GENOMIC DNA]</scope>
    <source>
        <strain evidence="2 3">DSM 45015</strain>
    </source>
</reference>
<dbReference type="PANTHER" id="PTHR44068">
    <property type="entry name" value="ZGC:194242"/>
    <property type="match status" value="1"/>
</dbReference>
<dbReference type="InterPro" id="IPR029063">
    <property type="entry name" value="SAM-dependent_MTases_sf"/>
</dbReference>
<comment type="caution">
    <text evidence="2">The sequence shown here is derived from an EMBL/GenBank/DDBJ whole genome shotgun (WGS) entry which is preliminary data.</text>
</comment>
<feature type="domain" description="Methyltransferase" evidence="1">
    <location>
        <begin position="67"/>
        <end position="161"/>
    </location>
</feature>
<dbReference type="Gene3D" id="3.40.50.150">
    <property type="entry name" value="Vaccinia Virus protein VP39"/>
    <property type="match status" value="1"/>
</dbReference>
<keyword evidence="3" id="KW-1185">Reference proteome</keyword>
<organism evidence="2 3">
    <name type="scientific">Haloactinospora alba</name>
    <dbReference type="NCBI Taxonomy" id="405555"/>
    <lineage>
        <taxon>Bacteria</taxon>
        <taxon>Bacillati</taxon>
        <taxon>Actinomycetota</taxon>
        <taxon>Actinomycetes</taxon>
        <taxon>Streptosporangiales</taxon>
        <taxon>Nocardiopsidaceae</taxon>
        <taxon>Haloactinospora</taxon>
    </lineage>
</organism>
<name>A0A543NEQ8_9ACTN</name>
<keyword evidence="2" id="KW-0489">Methyltransferase</keyword>
<dbReference type="GO" id="GO:0032259">
    <property type="term" value="P:methylation"/>
    <property type="evidence" value="ECO:0007669"/>
    <property type="project" value="UniProtKB-KW"/>
</dbReference>
<dbReference type="RefSeq" id="WP_170181471.1">
    <property type="nucleotide sequence ID" value="NZ_VFQC01000001.1"/>
</dbReference>
<dbReference type="Proteomes" id="UP000317422">
    <property type="component" value="Unassembled WGS sequence"/>
</dbReference>
<dbReference type="AlphaFoldDB" id="A0A543NEQ8"/>
<dbReference type="Pfam" id="PF13649">
    <property type="entry name" value="Methyltransf_25"/>
    <property type="match status" value="1"/>
</dbReference>
<dbReference type="CDD" id="cd02440">
    <property type="entry name" value="AdoMet_MTases"/>
    <property type="match status" value="1"/>
</dbReference>
<accession>A0A543NEQ8</accession>
<dbReference type="InterPro" id="IPR041698">
    <property type="entry name" value="Methyltransf_25"/>
</dbReference>
<protein>
    <submittedName>
        <fullName evidence="2">Methyltransferase family protein</fullName>
    </submittedName>
</protein>
<gene>
    <name evidence="2" type="ORF">FHX37_0168</name>
</gene>
<evidence type="ECO:0000313" key="3">
    <source>
        <dbReference type="Proteomes" id="UP000317422"/>
    </source>
</evidence>
<dbReference type="SUPFAM" id="SSF53335">
    <property type="entry name" value="S-adenosyl-L-methionine-dependent methyltransferases"/>
    <property type="match status" value="1"/>
</dbReference>
<sequence>MSETITGTDSVPESYEYLSTLIEHLTGLDMHFGFWSGAEDDASIEQATARLTDIVIDRLGVGPGDRVLDVGCGNGGPAVRIAETTGAEVVAVDVNEAALRRGESRSAASGTEALVTFTHTDALSLPHDDDTFGAVLAFESTPHFELDPLFGELSRVLRPGGALVIETPCLPPQFPEPDSPSVRRYLDLLQARKLHTVDELTAAVSGAGLETRSATDITGHTNRSFHELTDRLREHSQQLHDTYGSSGLDELVEIFGHWADLNIGGHIIEARKPATTTVAR</sequence>
<evidence type="ECO:0000259" key="1">
    <source>
        <dbReference type="Pfam" id="PF13649"/>
    </source>
</evidence>
<evidence type="ECO:0000313" key="2">
    <source>
        <dbReference type="EMBL" id="TQN30296.1"/>
    </source>
</evidence>
<dbReference type="GO" id="GO:0008168">
    <property type="term" value="F:methyltransferase activity"/>
    <property type="evidence" value="ECO:0007669"/>
    <property type="project" value="UniProtKB-KW"/>
</dbReference>